<dbReference type="Pfam" id="PF07593">
    <property type="entry name" value="UnbV_ASPIC"/>
    <property type="match status" value="1"/>
</dbReference>
<dbReference type="NCBIfam" id="TIGR04183">
    <property type="entry name" value="Por_Secre_tail"/>
    <property type="match status" value="1"/>
</dbReference>
<dbReference type="Gene3D" id="2.130.10.130">
    <property type="entry name" value="Integrin alpha, N-terminal"/>
    <property type="match status" value="1"/>
</dbReference>
<feature type="chain" id="PRO_5040758381" evidence="2">
    <location>
        <begin position="25"/>
        <end position="1341"/>
    </location>
</feature>
<evidence type="ECO:0000256" key="1">
    <source>
        <dbReference type="ARBA" id="ARBA00022729"/>
    </source>
</evidence>
<evidence type="ECO:0000259" key="4">
    <source>
        <dbReference type="Pfam" id="PF21167"/>
    </source>
</evidence>
<protein>
    <submittedName>
        <fullName evidence="5">FG-GAP-like repeat-containing protein</fullName>
    </submittedName>
</protein>
<dbReference type="PANTHER" id="PTHR34599">
    <property type="entry name" value="PEROXIDASE-RELATED"/>
    <property type="match status" value="1"/>
</dbReference>
<dbReference type="InterPro" id="IPR036938">
    <property type="entry name" value="PAP2/HPO_sf"/>
</dbReference>
<dbReference type="InterPro" id="IPR013517">
    <property type="entry name" value="FG-GAP"/>
</dbReference>
<dbReference type="CDD" id="cd03398">
    <property type="entry name" value="PAP2_haloperoxidase"/>
    <property type="match status" value="1"/>
</dbReference>
<comment type="caution">
    <text evidence="5">The sequence shown here is derived from an EMBL/GenBank/DDBJ whole genome shotgun (WGS) entry which is preliminary data.</text>
</comment>
<dbReference type="Gene3D" id="1.10.606.10">
    <property type="entry name" value="Vanadium-containing Chloroperoxidase, domain 2"/>
    <property type="match status" value="1"/>
</dbReference>
<feature type="signal peptide" evidence="2">
    <location>
        <begin position="1"/>
        <end position="24"/>
    </location>
</feature>
<evidence type="ECO:0000259" key="3">
    <source>
        <dbReference type="Pfam" id="PF07593"/>
    </source>
</evidence>
<evidence type="ECO:0000256" key="2">
    <source>
        <dbReference type="SAM" id="SignalP"/>
    </source>
</evidence>
<keyword evidence="1 2" id="KW-0732">Signal</keyword>
<feature type="domain" description="ASPIC/UnbV" evidence="3">
    <location>
        <begin position="443"/>
        <end position="508"/>
    </location>
</feature>
<gene>
    <name evidence="5" type="ORF">LU635_14415</name>
</gene>
<dbReference type="EMBL" id="JAJSON010000025">
    <property type="protein sequence ID" value="MCG9972841.1"/>
    <property type="molecule type" value="Genomic_DNA"/>
</dbReference>
<dbReference type="InterPro" id="IPR028994">
    <property type="entry name" value="Integrin_alpha_N"/>
</dbReference>
<dbReference type="Pfam" id="PF13517">
    <property type="entry name" value="FG-GAP_3"/>
    <property type="match status" value="2"/>
</dbReference>
<dbReference type="RefSeq" id="WP_240100193.1">
    <property type="nucleotide sequence ID" value="NZ_JAJSON010000025.1"/>
</dbReference>
<organism evidence="5 6">
    <name type="scientific">Christiangramia crocea</name>
    <dbReference type="NCBI Taxonomy" id="2904124"/>
    <lineage>
        <taxon>Bacteria</taxon>
        <taxon>Pseudomonadati</taxon>
        <taxon>Bacteroidota</taxon>
        <taxon>Flavobacteriia</taxon>
        <taxon>Flavobacteriales</taxon>
        <taxon>Flavobacteriaceae</taxon>
        <taxon>Christiangramia</taxon>
    </lineage>
</organism>
<keyword evidence="6" id="KW-1185">Reference proteome</keyword>
<dbReference type="InterPro" id="IPR026444">
    <property type="entry name" value="Secre_tail"/>
</dbReference>
<dbReference type="SUPFAM" id="SSF69318">
    <property type="entry name" value="Integrin alpha N-terminal domain"/>
    <property type="match status" value="1"/>
</dbReference>
<dbReference type="InterPro" id="IPR011519">
    <property type="entry name" value="UnbV_ASPIC"/>
</dbReference>
<proteinExistence type="predicted"/>
<name>A0A9X2A8E3_9FLAO</name>
<feature type="domain" description="DUF6851" evidence="4">
    <location>
        <begin position="673"/>
        <end position="824"/>
    </location>
</feature>
<dbReference type="InterPro" id="IPR016119">
    <property type="entry name" value="Br/Cl_peroxidase_C"/>
</dbReference>
<accession>A0A9X2A8E3</accession>
<dbReference type="Gene3D" id="1.20.144.10">
    <property type="entry name" value="Phosphatidic acid phosphatase type 2/haloperoxidase"/>
    <property type="match status" value="1"/>
</dbReference>
<dbReference type="Pfam" id="PF21167">
    <property type="entry name" value="DUF6851"/>
    <property type="match status" value="1"/>
</dbReference>
<reference evidence="5" key="1">
    <citation type="submission" date="2021-12" db="EMBL/GenBank/DDBJ databases">
        <title>Description of Gramella crocea sp. nov., a new bacterium isolated from activated sludge.</title>
        <authorList>
            <person name="Zhang X."/>
        </authorList>
    </citation>
    <scope>NUCLEOTIDE SEQUENCE</scope>
    <source>
        <strain evidence="5">YB25</strain>
    </source>
</reference>
<evidence type="ECO:0000313" key="5">
    <source>
        <dbReference type="EMBL" id="MCG9972841.1"/>
    </source>
</evidence>
<evidence type="ECO:0000313" key="6">
    <source>
        <dbReference type="Proteomes" id="UP001139344"/>
    </source>
</evidence>
<dbReference type="InterPro" id="IPR049283">
    <property type="entry name" value="DUF6851"/>
</dbReference>
<dbReference type="PANTHER" id="PTHR34599:SF2">
    <property type="entry name" value="TRAF-TYPE DOMAIN-CONTAINING PROTEIN"/>
    <property type="match status" value="1"/>
</dbReference>
<dbReference type="Proteomes" id="UP001139344">
    <property type="component" value="Unassembled WGS sequence"/>
</dbReference>
<dbReference type="InterPro" id="IPR052559">
    <property type="entry name" value="V-haloperoxidase"/>
</dbReference>
<dbReference type="SUPFAM" id="SSF48317">
    <property type="entry name" value="Acid phosphatase/Vanadium-dependent haloperoxidase"/>
    <property type="match status" value="1"/>
</dbReference>
<sequence length="1341" mass="150712">MRKKKQVILSAFYLIFFCYSQLAAQDFQRIESYAGLTSAEKNNAVAIADYDRDGDLDLFLVARNKDNERVTSSHSKLFRNNNDGTFSDVTSSSGLINLFPYTENGEVSVALTGIKFGAFWGDYDNDGFPDLFMTHSNKMQLFHNEGDGSFIEVTEEAGFKKYNDCINTDAVWFDYNRDGFLDIYISDWNSDCEGNRLYKNNGNGTFTNVSHIFEGVESKHSYQSIPFDFNKDGWMDLYVANDFVPGPNDLYINNGGTGFTESASSYGLGNSKGDMGMAVGDYNNDGNFDIYITTIGDNALFTKTPDNTYIDRGRDLKIYNAGWAWDVTFSDFDLDRDEDIFVVNGFNYPNAGSGTNVYFENLFANGKNQFINSSQKTNLGEVTISVGAGIFDYDKDGDLDIFVTNNDEPSYFYENTLTDFTNPSGDLHWFKVKLEGTNSNRGAIGTKVSIKTINGSLHRYYSGKGFLSQNLRPVHFGLGSDAEIQELKITWPSGLVETYDDLPVNKTISAIEGNGFTIINEEPSKKIYGCMDPKSCNYNPYAIESTGNCIYLETGHIMGSNVAVKNSIEVYSYQLKEGSSLEWEVIGGEIIEADETGNLKVKWGAGNSGKISLKESNANCTSELLELSISLKDDESQIINHSIARFWNEVLLELIRQDYARPTVHARNLFHTSIAMYDAWAIYNDKASTYLTGKMLHGFESEFKGFETTVNKSEARKQTISFAAYRLLSHRFKHSPNSLVAQEILDEAMYELGYDTSIRAEDYTFGDPVALGNYIAKQIINYGLQDGSNETNDYDNIFYEPVNDPLDLTHPENIEDINPNRWQPLTFESFIDQSGHLIEGQTPGFLGAEWGRVEPFSLEDATKTIHSRSGNEYHVYYDTDAPPSIEDDDYKWAFSLVSKWGSHLDPYDGVLWDISPGSMGNISIDQFPQQYSDYKNFYDEIDGGDLGEGHRINPYTGQAYEEQIVPRGDYTRVLAEFWADGPDSETPPGHWFTILNYVTDHEALEKKINGKGTVLDDLEWDVKAYFLLGGAMHDVAVASWSLKGWYDYIRPISAIRYMCAQGQSSNPSRDNYAPNGIPLKEGLIEIIEEGDPLAGENNENLGKIKLYSWKGHDFIDDPSVDVAGVGWILAETWWPYQRPTFVTPPFAGFVSGHSTFSRAAAEVLTLLTGDKYFPGGMGEFIAKKNEFLVFEEGPSVDITLQWATYQDASDQCSLSRIWGGIHPPIDDILGRIIGEKIGKKAYDHAITYFEGLEKPIKEYPQKLIVYPNPVRSSSPEIFVSNTKLKDEFYLFDLSGRFIETPSVEFNEAGNISKLKLNKSVSRGIYILRINNTSKKILVVDY</sequence>
<dbReference type="GO" id="GO:0004601">
    <property type="term" value="F:peroxidase activity"/>
    <property type="evidence" value="ECO:0007669"/>
    <property type="project" value="InterPro"/>
</dbReference>